<dbReference type="OrthoDB" id="5599552at2759"/>
<dbReference type="GeneID" id="42004324"/>
<feature type="compositionally biased region" description="Basic and acidic residues" evidence="5">
    <location>
        <begin position="57"/>
        <end position="69"/>
    </location>
</feature>
<dbReference type="RefSeq" id="XP_031024955.1">
    <property type="nucleotide sequence ID" value="XM_031169027.1"/>
</dbReference>
<proteinExistence type="predicted"/>
<keyword evidence="8" id="KW-1185">Reference proteome</keyword>
<sequence>MSQQGYDVSHLFVGSLPEQQQPLYGIPNVVAGNGTTASSAYREPERDDTPSRTQASSKEDSWSPDRQENSSDNGSSEDNGVNPEDSSTSLSKLKTSSGSGTGSGSGSGSDGDGPNSNRSGFSSGGSLRSGRDSGYGSNNGSSTTKLSSRIHTGSSTIPVSATTVTIPYTQHHHGGCDTSSTTDLPNYYPTHHIHQQHHHIHPQQQQYHTAINSSNIHTLQQQQQQQPIPLHHFEPAIVNHPDSIPYGVPFAHIPHRNHRYYDAEGSPGPPSLPLPPHTSPSSTAPKQYHHHNNASNSTSHPHMHPHIAHRNHSTRHAPYFSKPMPTIPQVNYENSSSSSSTGKELQQNGFLNGESPRRKYGAFDLASLFQDADVEDGRMDLQMRQNPLRARMIGFGEKDRRPIDPPPIVEVRVYDGSGTGRLSYSEAANMICHVSIWSADGRDSRSVVVNPFHPSAPSAKQLGAGEILHTEIPASALAQVLVGNLVSPCYILNDVSGVRGMFFVFPDVNVRISGTYRLKFSIFNLKWDRSKSCSPCRGTILSDPFTVWHPKEFPGMAKDSTELSKCFAKQGLRIHIRGNETGRGRVKRNEEDND</sequence>
<dbReference type="PANTHER" id="PTHR33572">
    <property type="entry name" value="SPORE DEVELOPMENT REGULATOR VOSA"/>
    <property type="match status" value="1"/>
</dbReference>
<dbReference type="GO" id="GO:0005634">
    <property type="term" value="C:nucleus"/>
    <property type="evidence" value="ECO:0007669"/>
    <property type="project" value="UniProtKB-SubCell"/>
</dbReference>
<dbReference type="PROSITE" id="PS51821">
    <property type="entry name" value="VELVET"/>
    <property type="match status" value="1"/>
</dbReference>
<keyword evidence="2" id="KW-0805">Transcription regulation</keyword>
<feature type="compositionally biased region" description="Polar residues" evidence="5">
    <location>
        <begin position="143"/>
        <end position="154"/>
    </location>
</feature>
<dbReference type="Gene3D" id="2.60.40.3960">
    <property type="entry name" value="Velvet domain"/>
    <property type="match status" value="1"/>
</dbReference>
<reference evidence="7 8" key="1">
    <citation type="journal article" date="2019" name="Sci. Rep.">
        <title>Comparative genomics of chytrid fungi reveal insights into the obligate biotrophic and pathogenic lifestyle of Synchytrium endobioticum.</title>
        <authorList>
            <person name="van de Vossenberg B.T.L.H."/>
            <person name="Warris S."/>
            <person name="Nguyen H.D.T."/>
            <person name="van Gent-Pelzer M.P.E."/>
            <person name="Joly D.L."/>
            <person name="van de Geest H.C."/>
            <person name="Bonants P.J.M."/>
            <person name="Smith D.S."/>
            <person name="Levesque C.A."/>
            <person name="van der Lee T.A.J."/>
        </authorList>
    </citation>
    <scope>NUCLEOTIDE SEQUENCE [LARGE SCALE GENOMIC DNA]</scope>
    <source>
        <strain evidence="7 8">JEL517</strain>
    </source>
</reference>
<feature type="compositionally biased region" description="Low complexity" evidence="5">
    <location>
        <begin position="112"/>
        <end position="142"/>
    </location>
</feature>
<feature type="compositionally biased region" description="Pro residues" evidence="5">
    <location>
        <begin position="267"/>
        <end position="278"/>
    </location>
</feature>
<evidence type="ECO:0000256" key="2">
    <source>
        <dbReference type="ARBA" id="ARBA00023015"/>
    </source>
</evidence>
<gene>
    <name evidence="7" type="ORF">SmJEL517_g03099</name>
</gene>
<dbReference type="AlphaFoldDB" id="A0A507C449"/>
<organism evidence="7 8">
    <name type="scientific">Synchytrium microbalum</name>
    <dbReference type="NCBI Taxonomy" id="1806994"/>
    <lineage>
        <taxon>Eukaryota</taxon>
        <taxon>Fungi</taxon>
        <taxon>Fungi incertae sedis</taxon>
        <taxon>Chytridiomycota</taxon>
        <taxon>Chytridiomycota incertae sedis</taxon>
        <taxon>Chytridiomycetes</taxon>
        <taxon>Synchytriales</taxon>
        <taxon>Synchytriaceae</taxon>
        <taxon>Synchytrium</taxon>
    </lineage>
</organism>
<comment type="subcellular location">
    <subcellularLocation>
        <location evidence="1">Nucleus</location>
    </subcellularLocation>
</comment>
<evidence type="ECO:0000256" key="1">
    <source>
        <dbReference type="ARBA" id="ARBA00004123"/>
    </source>
</evidence>
<dbReference type="Pfam" id="PF11754">
    <property type="entry name" value="Velvet"/>
    <property type="match status" value="1"/>
</dbReference>
<feature type="compositionally biased region" description="Gly residues" evidence="5">
    <location>
        <begin position="99"/>
        <end position="111"/>
    </location>
</feature>
<evidence type="ECO:0000313" key="7">
    <source>
        <dbReference type="EMBL" id="TPX34158.1"/>
    </source>
</evidence>
<dbReference type="Proteomes" id="UP000319731">
    <property type="component" value="Unassembled WGS sequence"/>
</dbReference>
<comment type="caution">
    <text evidence="7">The sequence shown here is derived from an EMBL/GenBank/DDBJ whole genome shotgun (WGS) entry which is preliminary data.</text>
</comment>
<feature type="compositionally biased region" description="Low complexity" evidence="5">
    <location>
        <begin position="70"/>
        <end position="98"/>
    </location>
</feature>
<evidence type="ECO:0000256" key="5">
    <source>
        <dbReference type="SAM" id="MobiDB-lite"/>
    </source>
</evidence>
<dbReference type="InterPro" id="IPR037525">
    <property type="entry name" value="Velvet_dom"/>
</dbReference>
<evidence type="ECO:0000256" key="4">
    <source>
        <dbReference type="ARBA" id="ARBA00023242"/>
    </source>
</evidence>
<dbReference type="EMBL" id="QEAO01000015">
    <property type="protein sequence ID" value="TPX34158.1"/>
    <property type="molecule type" value="Genomic_DNA"/>
</dbReference>
<dbReference type="STRING" id="1806994.A0A507C449"/>
<feature type="region of interest" description="Disordered" evidence="5">
    <location>
        <begin position="24"/>
        <end position="154"/>
    </location>
</feature>
<name>A0A507C449_9FUNG</name>
<evidence type="ECO:0000259" key="6">
    <source>
        <dbReference type="PROSITE" id="PS51821"/>
    </source>
</evidence>
<feature type="region of interest" description="Disordered" evidence="5">
    <location>
        <begin position="259"/>
        <end position="308"/>
    </location>
</feature>
<protein>
    <recommendedName>
        <fullName evidence="6">Velvet domain-containing protein</fullName>
    </recommendedName>
</protein>
<feature type="domain" description="Velvet" evidence="6">
    <location>
        <begin position="374"/>
        <end position="577"/>
    </location>
</feature>
<feature type="region of interest" description="Disordered" evidence="5">
    <location>
        <begin position="331"/>
        <end position="353"/>
    </location>
</feature>
<keyword evidence="3" id="KW-0804">Transcription</keyword>
<accession>A0A507C449</accession>
<evidence type="ECO:0000256" key="3">
    <source>
        <dbReference type="ARBA" id="ARBA00023163"/>
    </source>
</evidence>
<evidence type="ECO:0000313" key="8">
    <source>
        <dbReference type="Proteomes" id="UP000319731"/>
    </source>
</evidence>
<dbReference type="InterPro" id="IPR021740">
    <property type="entry name" value="Velvet"/>
</dbReference>
<dbReference type="InterPro" id="IPR038491">
    <property type="entry name" value="Velvet_dom_sf"/>
</dbReference>
<dbReference type="PANTHER" id="PTHR33572:SF3">
    <property type="entry name" value="VELVET COMPLEX SUBUNIT B"/>
    <property type="match status" value="1"/>
</dbReference>
<feature type="compositionally biased region" description="Polar residues" evidence="5">
    <location>
        <begin position="341"/>
        <end position="350"/>
    </location>
</feature>
<keyword evidence="4" id="KW-0539">Nucleus</keyword>